<comment type="caution">
    <text evidence="1">The sequence shown here is derived from an EMBL/GenBank/DDBJ whole genome shotgun (WGS) entry which is preliminary data.</text>
</comment>
<sequence length="92" mass="9586">MIQIAGTLDGDRPLVVSAAGRTPGAVLFLHAKGDLSVFSNAIVTAGLSGWAGEASADALCRQLADHAVGCDPVDRMCPLPGMVRTKFCVRYQ</sequence>
<accession>C0CKX0</accession>
<dbReference type="Proteomes" id="UP000003100">
    <property type="component" value="Unassembled WGS sequence"/>
</dbReference>
<proteinExistence type="predicted"/>
<dbReference type="EMBL" id="ACBZ01000072">
    <property type="protein sequence ID" value="EEG49583.1"/>
    <property type="molecule type" value="Genomic_DNA"/>
</dbReference>
<evidence type="ECO:0000313" key="2">
    <source>
        <dbReference type="Proteomes" id="UP000003100"/>
    </source>
</evidence>
<gene>
    <name evidence="1" type="ORF">RUMHYD_01490</name>
</gene>
<reference evidence="1 2" key="1">
    <citation type="submission" date="2009-01" db="EMBL/GenBank/DDBJ databases">
        <authorList>
            <person name="Fulton L."/>
            <person name="Clifton S."/>
            <person name="Fulton B."/>
            <person name="Xu J."/>
            <person name="Minx P."/>
            <person name="Pepin K.H."/>
            <person name="Johnson M."/>
            <person name="Bhonagiri V."/>
            <person name="Nash W.E."/>
            <person name="Mardis E.R."/>
            <person name="Wilson R.K."/>
        </authorList>
    </citation>
    <scope>NUCLEOTIDE SEQUENCE [LARGE SCALE GENOMIC DNA]</scope>
    <source>
        <strain evidence="2">DSM 10507 / JCM 14656 / S5a33</strain>
    </source>
</reference>
<reference evidence="1 2" key="2">
    <citation type="submission" date="2009-02" db="EMBL/GenBank/DDBJ databases">
        <title>Draft genome sequence of Blautia hydrogenotrophica DSM 10507 (Ruminococcus hydrogenotrophicus DSM 10507).</title>
        <authorList>
            <person name="Sudarsanam P."/>
            <person name="Ley R."/>
            <person name="Guruge J."/>
            <person name="Turnbaugh P.J."/>
            <person name="Mahowald M."/>
            <person name="Liep D."/>
            <person name="Gordon J."/>
        </authorList>
    </citation>
    <scope>NUCLEOTIDE SEQUENCE [LARGE SCALE GENOMIC DNA]</scope>
    <source>
        <strain evidence="2">DSM 10507 / JCM 14656 / S5a33</strain>
    </source>
</reference>
<organism evidence="1 2">
    <name type="scientific">Blautia hydrogenotrophica (strain DSM 10507 / JCM 14656 / S5a33)</name>
    <name type="common">Ruminococcus hydrogenotrophicus</name>
    <dbReference type="NCBI Taxonomy" id="476272"/>
    <lineage>
        <taxon>Bacteria</taxon>
        <taxon>Bacillati</taxon>
        <taxon>Bacillota</taxon>
        <taxon>Clostridia</taxon>
        <taxon>Lachnospirales</taxon>
        <taxon>Lachnospiraceae</taxon>
        <taxon>Blautia</taxon>
    </lineage>
</organism>
<evidence type="ECO:0000313" key="1">
    <source>
        <dbReference type="EMBL" id="EEG49583.1"/>
    </source>
</evidence>
<name>C0CKX0_BLAHS</name>
<dbReference type="HOGENOM" id="CLU_2408088_0_0_9"/>
<protein>
    <submittedName>
        <fullName evidence="1">Uncharacterized protein</fullName>
    </submittedName>
</protein>
<dbReference type="AlphaFoldDB" id="C0CKX0"/>
<dbReference type="eggNOG" id="ENOG503488I">
    <property type="taxonomic scope" value="Bacteria"/>
</dbReference>
<keyword evidence="2" id="KW-1185">Reference proteome</keyword>